<dbReference type="WBParaSite" id="SSLN_0000723601-mRNA-1">
    <property type="protein sequence ID" value="SSLN_0000723601-mRNA-1"/>
    <property type="gene ID" value="SSLN_0000723601"/>
</dbReference>
<protein>
    <submittedName>
        <fullName evidence="3">Reverse transcriptase domain-containing protein</fullName>
    </submittedName>
</protein>
<proteinExistence type="predicted"/>
<dbReference type="OrthoDB" id="425014at2759"/>
<evidence type="ECO:0000313" key="2">
    <source>
        <dbReference type="Proteomes" id="UP000275846"/>
    </source>
</evidence>
<sequence>MFSVMLMEAYRDEQPGISIAYRTDGHLLNSRPMQASTHVSTVTVHDLHFADDCALNTVQRSMNLFAAGCADFGLTVSTAKTVVMCRLRQFWIYNQYSQNGCHAPAAMRGIQCSPNQCQRCSTQKRGNLRLSRKHAVTQHENR</sequence>
<organism evidence="3">
    <name type="scientific">Schistocephalus solidus</name>
    <name type="common">Tapeworm</name>
    <dbReference type="NCBI Taxonomy" id="70667"/>
    <lineage>
        <taxon>Eukaryota</taxon>
        <taxon>Metazoa</taxon>
        <taxon>Spiralia</taxon>
        <taxon>Lophotrochozoa</taxon>
        <taxon>Platyhelminthes</taxon>
        <taxon>Cestoda</taxon>
        <taxon>Eucestoda</taxon>
        <taxon>Diphyllobothriidea</taxon>
        <taxon>Diphyllobothriidae</taxon>
        <taxon>Schistocephalus</taxon>
    </lineage>
</organism>
<dbReference type="AlphaFoldDB" id="A0A183SS19"/>
<accession>A0A183SS19</accession>
<dbReference type="Proteomes" id="UP000275846">
    <property type="component" value="Unassembled WGS sequence"/>
</dbReference>
<dbReference type="EMBL" id="UYSU01033949">
    <property type="protein sequence ID" value="VDL93402.1"/>
    <property type="molecule type" value="Genomic_DNA"/>
</dbReference>
<keyword evidence="2" id="KW-1185">Reference proteome</keyword>
<reference evidence="3" key="1">
    <citation type="submission" date="2016-06" db="UniProtKB">
        <authorList>
            <consortium name="WormBaseParasite"/>
        </authorList>
    </citation>
    <scope>IDENTIFICATION</scope>
</reference>
<gene>
    <name evidence="1" type="ORF">SSLN_LOCUS7017</name>
</gene>
<name>A0A183SS19_SCHSO</name>
<evidence type="ECO:0000313" key="3">
    <source>
        <dbReference type="WBParaSite" id="SSLN_0000723601-mRNA-1"/>
    </source>
</evidence>
<reference evidence="1 2" key="2">
    <citation type="submission" date="2018-11" db="EMBL/GenBank/DDBJ databases">
        <authorList>
            <consortium name="Pathogen Informatics"/>
        </authorList>
    </citation>
    <scope>NUCLEOTIDE SEQUENCE [LARGE SCALE GENOMIC DNA]</scope>
    <source>
        <strain evidence="1 2">NST_G2</strain>
    </source>
</reference>
<evidence type="ECO:0000313" key="1">
    <source>
        <dbReference type="EMBL" id="VDL93402.1"/>
    </source>
</evidence>